<dbReference type="Proteomes" id="UP000241167">
    <property type="component" value="Unassembled WGS sequence"/>
</dbReference>
<accession>A0A2P7QEZ9</accession>
<keyword evidence="3" id="KW-1185">Reference proteome</keyword>
<organism evidence="2 3">
    <name type="scientific">Allosphingosinicella deserti</name>
    <dbReference type="NCBI Taxonomy" id="2116704"/>
    <lineage>
        <taxon>Bacteria</taxon>
        <taxon>Pseudomonadati</taxon>
        <taxon>Pseudomonadota</taxon>
        <taxon>Alphaproteobacteria</taxon>
        <taxon>Sphingomonadales</taxon>
        <taxon>Sphingomonadaceae</taxon>
        <taxon>Allosphingosinicella</taxon>
    </lineage>
</organism>
<protein>
    <recommendedName>
        <fullName evidence="1">DUF6968 domain-containing protein</fullName>
    </recommendedName>
</protein>
<dbReference type="InterPro" id="IPR054241">
    <property type="entry name" value="DUF6968"/>
</dbReference>
<comment type="caution">
    <text evidence="2">The sequence shown here is derived from an EMBL/GenBank/DDBJ whole genome shotgun (WGS) entry which is preliminary data.</text>
</comment>
<reference evidence="2 3" key="1">
    <citation type="submission" date="2018-03" db="EMBL/GenBank/DDBJ databases">
        <title>The draft genome of Sphingosinicella sp. GL-C-18.</title>
        <authorList>
            <person name="Liu L."/>
            <person name="Li L."/>
            <person name="Liang L."/>
            <person name="Zhang X."/>
            <person name="Wang T."/>
        </authorList>
    </citation>
    <scope>NUCLEOTIDE SEQUENCE [LARGE SCALE GENOMIC DNA]</scope>
    <source>
        <strain evidence="2 3">GL-C-18</strain>
    </source>
</reference>
<dbReference type="AlphaFoldDB" id="A0A2P7QEZ9"/>
<dbReference type="EMBL" id="PXYI01000013">
    <property type="protein sequence ID" value="PSJ36506.1"/>
    <property type="molecule type" value="Genomic_DNA"/>
</dbReference>
<evidence type="ECO:0000259" key="1">
    <source>
        <dbReference type="Pfam" id="PF22302"/>
    </source>
</evidence>
<evidence type="ECO:0000313" key="2">
    <source>
        <dbReference type="EMBL" id="PSJ36506.1"/>
    </source>
</evidence>
<gene>
    <name evidence="2" type="ORF">C7I55_25890</name>
</gene>
<sequence>MNNRFVIRRTFNVDGQKVGCKFFRPEAEGQSYFCRYEIEWPEGTSSCRVGGVDEVQALLLAMQTAHTDLLVAREHDGRQVLFDNRQSLGLPVANALRDWDPDNTF</sequence>
<dbReference type="Pfam" id="PF22302">
    <property type="entry name" value="DUF6968"/>
    <property type="match status" value="1"/>
</dbReference>
<evidence type="ECO:0000313" key="3">
    <source>
        <dbReference type="Proteomes" id="UP000241167"/>
    </source>
</evidence>
<feature type="domain" description="DUF6968" evidence="1">
    <location>
        <begin position="8"/>
        <end position="92"/>
    </location>
</feature>
<proteinExistence type="predicted"/>
<name>A0A2P7QEZ9_9SPHN</name>